<dbReference type="GeneID" id="17262481"/>
<evidence type="ECO:0000256" key="1">
    <source>
        <dbReference type="SAM" id="Phobius"/>
    </source>
</evidence>
<keyword evidence="1" id="KW-1133">Transmembrane helix</keyword>
<evidence type="ECO:0000313" key="3">
    <source>
        <dbReference type="Proteomes" id="UP000013827"/>
    </source>
</evidence>
<feature type="transmembrane region" description="Helical" evidence="1">
    <location>
        <begin position="214"/>
        <end position="247"/>
    </location>
</feature>
<dbReference type="GO" id="GO:0022857">
    <property type="term" value="F:transmembrane transporter activity"/>
    <property type="evidence" value="ECO:0007669"/>
    <property type="project" value="InterPro"/>
</dbReference>
<reference evidence="3" key="1">
    <citation type="journal article" date="2013" name="Nature">
        <title>Pan genome of the phytoplankton Emiliania underpins its global distribution.</title>
        <authorList>
            <person name="Read B.A."/>
            <person name="Kegel J."/>
            <person name="Klute M.J."/>
            <person name="Kuo A."/>
            <person name="Lefebvre S.C."/>
            <person name="Maumus F."/>
            <person name="Mayer C."/>
            <person name="Miller J."/>
            <person name="Monier A."/>
            <person name="Salamov A."/>
            <person name="Young J."/>
            <person name="Aguilar M."/>
            <person name="Claverie J.M."/>
            <person name="Frickenhaus S."/>
            <person name="Gonzalez K."/>
            <person name="Herman E.K."/>
            <person name="Lin Y.C."/>
            <person name="Napier J."/>
            <person name="Ogata H."/>
            <person name="Sarno A.F."/>
            <person name="Shmutz J."/>
            <person name="Schroeder D."/>
            <person name="de Vargas C."/>
            <person name="Verret F."/>
            <person name="von Dassow P."/>
            <person name="Valentin K."/>
            <person name="Van de Peer Y."/>
            <person name="Wheeler G."/>
            <person name="Dacks J.B."/>
            <person name="Delwiche C.F."/>
            <person name="Dyhrman S.T."/>
            <person name="Glockner G."/>
            <person name="John U."/>
            <person name="Richards T."/>
            <person name="Worden A.Z."/>
            <person name="Zhang X."/>
            <person name="Grigoriev I.V."/>
            <person name="Allen A.E."/>
            <person name="Bidle K."/>
            <person name="Borodovsky M."/>
            <person name="Bowler C."/>
            <person name="Brownlee C."/>
            <person name="Cock J.M."/>
            <person name="Elias M."/>
            <person name="Gladyshev V.N."/>
            <person name="Groth M."/>
            <person name="Guda C."/>
            <person name="Hadaegh A."/>
            <person name="Iglesias-Rodriguez M.D."/>
            <person name="Jenkins J."/>
            <person name="Jones B.M."/>
            <person name="Lawson T."/>
            <person name="Leese F."/>
            <person name="Lindquist E."/>
            <person name="Lobanov A."/>
            <person name="Lomsadze A."/>
            <person name="Malik S.B."/>
            <person name="Marsh M.E."/>
            <person name="Mackinder L."/>
            <person name="Mock T."/>
            <person name="Mueller-Roeber B."/>
            <person name="Pagarete A."/>
            <person name="Parker M."/>
            <person name="Probert I."/>
            <person name="Quesneville H."/>
            <person name="Raines C."/>
            <person name="Rensing S.A."/>
            <person name="Riano-Pachon D.M."/>
            <person name="Richier S."/>
            <person name="Rokitta S."/>
            <person name="Shiraiwa Y."/>
            <person name="Soanes D.M."/>
            <person name="van der Giezen M."/>
            <person name="Wahlund T.M."/>
            <person name="Williams B."/>
            <person name="Wilson W."/>
            <person name="Wolfe G."/>
            <person name="Wurch L.L."/>
        </authorList>
    </citation>
    <scope>NUCLEOTIDE SEQUENCE</scope>
</reference>
<proteinExistence type="predicted"/>
<keyword evidence="1" id="KW-0472">Membrane</keyword>
<dbReference type="KEGG" id="ehx:EMIHUDRAFT_102916"/>
<protein>
    <recommendedName>
        <fullName evidence="4">Major facilitator superfamily (MFS) profile domain-containing protein</fullName>
    </recommendedName>
</protein>
<dbReference type="HOGENOM" id="CLU_817430_0_0_1"/>
<dbReference type="AlphaFoldDB" id="A0A0D3IYI6"/>
<name>A0A0D3IYI6_EMIH1</name>
<feature type="transmembrane region" description="Helical" evidence="1">
    <location>
        <begin position="181"/>
        <end position="202"/>
    </location>
</feature>
<dbReference type="PaxDb" id="2903-EOD16321"/>
<keyword evidence="1" id="KW-0812">Transmembrane</keyword>
<feature type="transmembrane region" description="Helical" evidence="1">
    <location>
        <begin position="20"/>
        <end position="41"/>
    </location>
</feature>
<evidence type="ECO:0008006" key="4">
    <source>
        <dbReference type="Google" id="ProtNLM"/>
    </source>
</evidence>
<dbReference type="RefSeq" id="XP_005768750.1">
    <property type="nucleotide sequence ID" value="XM_005768693.1"/>
</dbReference>
<organism evidence="2 3">
    <name type="scientific">Emiliania huxleyi (strain CCMP1516)</name>
    <dbReference type="NCBI Taxonomy" id="280463"/>
    <lineage>
        <taxon>Eukaryota</taxon>
        <taxon>Haptista</taxon>
        <taxon>Haptophyta</taxon>
        <taxon>Prymnesiophyceae</taxon>
        <taxon>Isochrysidales</taxon>
        <taxon>Noelaerhabdaceae</taxon>
        <taxon>Emiliania</taxon>
    </lineage>
</organism>
<reference evidence="2" key="2">
    <citation type="submission" date="2024-10" db="UniProtKB">
        <authorList>
            <consortium name="EnsemblProtists"/>
        </authorList>
    </citation>
    <scope>IDENTIFICATION</scope>
</reference>
<feature type="transmembrane region" description="Helical" evidence="1">
    <location>
        <begin position="106"/>
        <end position="128"/>
    </location>
</feature>
<feature type="transmembrane region" description="Helical" evidence="1">
    <location>
        <begin position="53"/>
        <end position="71"/>
    </location>
</feature>
<accession>A0A0D3IYI6</accession>
<dbReference type="SUPFAM" id="SSF103473">
    <property type="entry name" value="MFS general substrate transporter"/>
    <property type="match status" value="1"/>
</dbReference>
<feature type="transmembrane region" description="Helical" evidence="1">
    <location>
        <begin position="140"/>
        <end position="161"/>
    </location>
</feature>
<dbReference type="EnsemblProtists" id="EOD16321">
    <property type="protein sequence ID" value="EOD16321"/>
    <property type="gene ID" value="EMIHUDRAFT_102916"/>
</dbReference>
<keyword evidence="3" id="KW-1185">Reference proteome</keyword>
<dbReference type="InterPro" id="IPR011701">
    <property type="entry name" value="MFS"/>
</dbReference>
<dbReference type="InterPro" id="IPR036259">
    <property type="entry name" value="MFS_trans_sf"/>
</dbReference>
<evidence type="ECO:0000313" key="2">
    <source>
        <dbReference type="EnsemblProtists" id="EOD16321"/>
    </source>
</evidence>
<sequence>MLSGALLQPLLPSQLKSQQLGPALYGTLQSLCNACGFSIAFGAVADRHGPKRAMLMSTLLSVCSTLCYLLRGSGLWLPCTGRVLAEVAKGSLQPPVKLLATRHGTAAAAVGQTFGALGLGFSVGNAIGGRLSTGGLTAPLGLASLCATANILLVAACLPHVDPAAAVTAQRFGYTSLEQGYLLALVGWEFGVSNLLLVPSLVQQQRLSRRRLLHAALGLIALVFVCCFLPITLGVGCVLTLLTALLGEACPAECRGSLLGIGDSAWSLSPACSCRRQLYERLGATAPALGSSLLCLVGMTAAWNTSMPSRTSGKRHRARRDEKREAELTPELLVCLRAVP</sequence>
<dbReference type="Proteomes" id="UP000013827">
    <property type="component" value="Unassembled WGS sequence"/>
</dbReference>
<dbReference type="Gene3D" id="1.20.1250.20">
    <property type="entry name" value="MFS general substrate transporter like domains"/>
    <property type="match status" value="1"/>
</dbReference>
<dbReference type="Pfam" id="PF07690">
    <property type="entry name" value="MFS_1"/>
    <property type="match status" value="1"/>
</dbReference>